<dbReference type="PATRIC" id="fig|1391653.3.peg.1085"/>
<feature type="domain" description="Metalloprotease TldD/E C-terminal" evidence="3">
    <location>
        <begin position="313"/>
        <end position="558"/>
    </location>
</feature>
<dbReference type="EMBL" id="CP012332">
    <property type="protein sequence ID" value="AKU90671.1"/>
    <property type="molecule type" value="Genomic_DNA"/>
</dbReference>
<comment type="similarity">
    <text evidence="1">Belongs to the peptidase U62 family.</text>
</comment>
<reference evidence="4 5" key="1">
    <citation type="submission" date="2015-08" db="EMBL/GenBank/DDBJ databases">
        <authorList>
            <person name="Babu N.S."/>
            <person name="Beckwith C.J."/>
            <person name="Beseler K.G."/>
            <person name="Brison A."/>
            <person name="Carone J.V."/>
            <person name="Caskin T.P."/>
            <person name="Diamond M."/>
            <person name="Durham M.E."/>
            <person name="Foxe J.M."/>
            <person name="Go M."/>
            <person name="Henderson B.A."/>
            <person name="Jones I.B."/>
            <person name="McGettigan J.A."/>
            <person name="Micheletti S.J."/>
            <person name="Nasrallah M.E."/>
            <person name="Ortiz D."/>
            <person name="Piller C.R."/>
            <person name="Privatt S.R."/>
            <person name="Schneider S.L."/>
            <person name="Sharp S."/>
            <person name="Smith T.C."/>
            <person name="Stanton J.D."/>
            <person name="Ullery H.E."/>
            <person name="Wilson R.J."/>
            <person name="Serrano M.G."/>
            <person name="Buck G."/>
            <person name="Lee V."/>
            <person name="Wang Y."/>
            <person name="Carvalho R."/>
            <person name="Voegtly L."/>
            <person name="Shi R."/>
            <person name="Duckworth R."/>
            <person name="Johnson A."/>
            <person name="Loviza R."/>
            <person name="Walstead R."/>
            <person name="Shah Z."/>
            <person name="Kiflezghi M."/>
            <person name="Wade K."/>
            <person name="Ball S.L."/>
            <person name="Bradley K.W."/>
            <person name="Asai D.J."/>
            <person name="Bowman C.A."/>
            <person name="Russell D.A."/>
            <person name="Pope W.H."/>
            <person name="Jacobs-Sera D."/>
            <person name="Hendrix R.W."/>
            <person name="Hatfull G.F."/>
        </authorList>
    </citation>
    <scope>NUCLEOTIDE SEQUENCE [LARGE SCALE GENOMIC DNA]</scope>
    <source>
        <strain evidence="4 5">DSM 27710</strain>
    </source>
</reference>
<dbReference type="InterPro" id="IPR045569">
    <property type="entry name" value="Metalloprtase-TldD/E_C"/>
</dbReference>
<dbReference type="KEGG" id="vin:AKJ08_1058"/>
<name>A0A0K1PB73_9BACT</name>
<dbReference type="AlphaFoldDB" id="A0A0K1PB73"/>
<evidence type="ECO:0000256" key="1">
    <source>
        <dbReference type="ARBA" id="ARBA00005836"/>
    </source>
</evidence>
<dbReference type="InterPro" id="IPR051463">
    <property type="entry name" value="Peptidase_U62_metallo"/>
</dbReference>
<gene>
    <name evidence="4" type="ORF">AKJ08_1058</name>
</gene>
<keyword evidence="2" id="KW-0732">Signal</keyword>
<evidence type="ECO:0000259" key="3">
    <source>
        <dbReference type="Pfam" id="PF19289"/>
    </source>
</evidence>
<accession>A0A0K1PB73</accession>
<dbReference type="SUPFAM" id="SSF111283">
    <property type="entry name" value="Putative modulator of DNA gyrase, PmbA/TldD"/>
    <property type="match status" value="1"/>
</dbReference>
<organism evidence="4 5">
    <name type="scientific">Vulgatibacter incomptus</name>
    <dbReference type="NCBI Taxonomy" id="1391653"/>
    <lineage>
        <taxon>Bacteria</taxon>
        <taxon>Pseudomonadati</taxon>
        <taxon>Myxococcota</taxon>
        <taxon>Myxococcia</taxon>
        <taxon>Myxococcales</taxon>
        <taxon>Cystobacterineae</taxon>
        <taxon>Vulgatibacteraceae</taxon>
        <taxon>Vulgatibacter</taxon>
    </lineage>
</organism>
<dbReference type="OrthoDB" id="9788526at2"/>
<protein>
    <submittedName>
        <fullName evidence="4">TldD-domain protein</fullName>
    </submittedName>
</protein>
<dbReference type="Proteomes" id="UP000055590">
    <property type="component" value="Chromosome"/>
</dbReference>
<proteinExistence type="inferred from homology"/>
<dbReference type="InterPro" id="IPR036059">
    <property type="entry name" value="TldD/PmbA_sf"/>
</dbReference>
<dbReference type="Pfam" id="PF19289">
    <property type="entry name" value="PmbA_TldD_3rd"/>
    <property type="match status" value="1"/>
</dbReference>
<dbReference type="STRING" id="1391653.AKJ08_1058"/>
<dbReference type="GO" id="GO:0008237">
    <property type="term" value="F:metallopeptidase activity"/>
    <property type="evidence" value="ECO:0007669"/>
    <property type="project" value="InterPro"/>
</dbReference>
<evidence type="ECO:0000313" key="5">
    <source>
        <dbReference type="Proteomes" id="UP000055590"/>
    </source>
</evidence>
<feature type="signal peptide" evidence="2">
    <location>
        <begin position="1"/>
        <end position="24"/>
    </location>
</feature>
<dbReference type="RefSeq" id="WP_050725091.1">
    <property type="nucleotide sequence ID" value="NZ_CP012332.1"/>
</dbReference>
<evidence type="ECO:0000313" key="4">
    <source>
        <dbReference type="EMBL" id="AKU90671.1"/>
    </source>
</evidence>
<dbReference type="PANTHER" id="PTHR30624">
    <property type="entry name" value="UNCHARACTERIZED PROTEIN TLDD AND PMBA"/>
    <property type="match status" value="1"/>
</dbReference>
<evidence type="ECO:0000256" key="2">
    <source>
        <dbReference type="SAM" id="SignalP"/>
    </source>
</evidence>
<dbReference type="GO" id="GO:0006508">
    <property type="term" value="P:proteolysis"/>
    <property type="evidence" value="ECO:0007669"/>
    <property type="project" value="InterPro"/>
</dbReference>
<feature type="chain" id="PRO_5005465575" evidence="2">
    <location>
        <begin position="25"/>
        <end position="582"/>
    </location>
</feature>
<sequence>MFPRTIAALATILALFAAVPAARAADGAATIKKDGRLVMLEAMKGELTRSMAKLELAGHDAPYFISYRIVDQSSHGIVARYGALFDDRSQREAKIHVDVRVGSYERDSSEGVDDGPFFLGDGGGPSYLASPDAPLTPDPDALHNALWLLTDQKYKAALSAWLKNKAQSVYALEDDDRGDSFTREAPARFVQDRVAFDFDRARWGEVAKGLSAHFRETPEIFDSEVRVTADKIVRLQVNSEGTELVTEETLFAVHVQAYTRAVDGQLLDNSRDFYAGLEGQLPSPQVMKKETAAMVAELMALRTAPVIDPFTGPAILAPEATGVLFHEAVGHRLEGERQQDDNEGRTFKGQIGRAVLPAFLTVVDDPTRQNFETTALNGFYRYDDQGVAAQKAVLFENGVLKSFLLSRRPVKGFTHSNGHGRAQANRAPMARMANLIVTSTNRMPYAKLRARLIAEAKKAGKPYALIIRDITGGNTNTSGYGYQAFKGVPRLVYRVDVATGKEELVRGVEIVGTPLTSINKIVATGDEFGVFNGFCGAESGYVPVSTVAPAALITELELQRTVNANQRSPLIPGPWAKSAADR</sequence>
<dbReference type="PANTHER" id="PTHR30624:SF0">
    <property type="entry name" value="METALLOPROTEASE SLR0863"/>
    <property type="match status" value="1"/>
</dbReference>
<dbReference type="GO" id="GO:0005829">
    <property type="term" value="C:cytosol"/>
    <property type="evidence" value="ECO:0007669"/>
    <property type="project" value="TreeGrafter"/>
</dbReference>
<keyword evidence="5" id="KW-1185">Reference proteome</keyword>